<protein>
    <submittedName>
        <fullName evidence="5">Beta-glucosidase</fullName>
    </submittedName>
</protein>
<dbReference type="GO" id="GO:0008422">
    <property type="term" value="F:beta-glucosidase activity"/>
    <property type="evidence" value="ECO:0007669"/>
    <property type="project" value="TreeGrafter"/>
</dbReference>
<sequence length="906" mass="103760">MNFSERGKCKKAFNTLLFMYKDLQQVINEDRKLFKERFQLQQDQWVADVHDLEDEVSILKSKVIEAELDRNLAYRKMDLMLSMKQRDSCLLKLKLEYAESDVGGFREYIDYLTRKLSPLIEKSGSECSNRNKRKGGRKSIYMGTAMEEERCSKVLESELEKLKRDYEAFLSRKDSEVSGMLIDRNFAWSQFEKMGRDYTSSQQSHRVELEQANEKIEKLLTGMGQLESSNSEKDEIIVKLKAELAKFEADTDVSKREISRLTKEVAMLRNSKVASLTPGLNSCTTRSQTRGTETQKLSKSEISRLSKEVAMSRNSKAASCTPVLTSCTTRSQTRGMETQKVSMRRSKNSHSRSPVLNKGSPGSQASDINVNKKLEVTEPSTRKRKQNEKISVTDNPKLFTSTFKVPKLKDASPVKEVPRLLHPQQREMVMRGLRMSSYYFFLFFLLLLQHRSAGVFALSRLDFPSDFVFGAGVSAYQHEGAAAEDGRKPSIWDTFVHQGKTFDKGTGDIAADQYHKYKEDVKRMHEMGLEAYRFSISWSRLIPDGHGAVNPKGLNYYNNLINELVSYGIEPHVTLSHFDYPQALQDEYKGFESRKFIEDFTAYADVCFTEFGDRVKTWITFNEPNIVGYGFTGCSSPFGVNCSVGVPIPEPYKASHNIILSHVAAVHLYRTKYQEKQKGQIGITLLTFWFEPVTNSVLDIAATDKEIAFSIDWFMEPIVYGRYPAIMRQRLGSTLPHFTEKETNMLKGSFDFFGLNHYMIVKVDQHTATPSEHEDGSIPKLLGYIKEKYNNPTVLIHESGYSTEGDDDPSNPASYIDTKRIEFLHKSIQSMLPTIRNGTNLKGYFVWSFLDGLEVFGGYDKHFGLYRVDFSDRNRRRYPRLSSYWYTNFLAKNGRKTDTSILFAAS</sequence>
<dbReference type="SUPFAM" id="SSF51445">
    <property type="entry name" value="(Trans)glycosidases"/>
    <property type="match status" value="1"/>
</dbReference>
<evidence type="ECO:0000256" key="3">
    <source>
        <dbReference type="SAM" id="Coils"/>
    </source>
</evidence>
<feature type="coiled-coil region" evidence="3">
    <location>
        <begin position="209"/>
        <end position="264"/>
    </location>
</feature>
<evidence type="ECO:0000313" key="6">
    <source>
        <dbReference type="Proteomes" id="UP000554482"/>
    </source>
</evidence>
<evidence type="ECO:0000256" key="4">
    <source>
        <dbReference type="SAM" id="MobiDB-lite"/>
    </source>
</evidence>
<dbReference type="InterPro" id="IPR001360">
    <property type="entry name" value="Glyco_hydro_1"/>
</dbReference>
<keyword evidence="6" id="KW-1185">Reference proteome</keyword>
<dbReference type="OrthoDB" id="65569at2759"/>
<dbReference type="PANTHER" id="PTHR10353:SF29">
    <property type="entry name" value="BETA-GLUCOSIDASE 11"/>
    <property type="match status" value="1"/>
</dbReference>
<comment type="similarity">
    <text evidence="1">Belongs to the glycosyl hydrolase 1 family.</text>
</comment>
<dbReference type="PROSITE" id="PS00653">
    <property type="entry name" value="GLYCOSYL_HYDROL_F1_2"/>
    <property type="match status" value="1"/>
</dbReference>
<gene>
    <name evidence="5" type="ORF">FRX31_029842</name>
</gene>
<comment type="caution">
    <text evidence="5">The sequence shown here is derived from an EMBL/GenBank/DDBJ whole genome shotgun (WGS) entry which is preliminary data.</text>
</comment>
<reference evidence="5 6" key="1">
    <citation type="submission" date="2020-06" db="EMBL/GenBank/DDBJ databases">
        <title>Transcriptomic and genomic resources for Thalictrum thalictroides and T. hernandezii: Facilitating candidate gene discovery in an emerging model plant lineage.</title>
        <authorList>
            <person name="Arias T."/>
            <person name="Riano-Pachon D.M."/>
            <person name="Di Stilio V.S."/>
        </authorList>
    </citation>
    <scope>NUCLEOTIDE SEQUENCE [LARGE SCALE GENOMIC DNA]</scope>
    <source>
        <strain evidence="6">cv. WT478/WT964</strain>
        <tissue evidence="5">Leaves</tissue>
    </source>
</reference>
<feature type="compositionally biased region" description="Polar residues" evidence="4">
    <location>
        <begin position="277"/>
        <end position="295"/>
    </location>
</feature>
<organism evidence="5 6">
    <name type="scientific">Thalictrum thalictroides</name>
    <name type="common">Rue-anemone</name>
    <name type="synonym">Anemone thalictroides</name>
    <dbReference type="NCBI Taxonomy" id="46969"/>
    <lineage>
        <taxon>Eukaryota</taxon>
        <taxon>Viridiplantae</taxon>
        <taxon>Streptophyta</taxon>
        <taxon>Embryophyta</taxon>
        <taxon>Tracheophyta</taxon>
        <taxon>Spermatophyta</taxon>
        <taxon>Magnoliopsida</taxon>
        <taxon>Ranunculales</taxon>
        <taxon>Ranunculaceae</taxon>
        <taxon>Thalictroideae</taxon>
        <taxon>Thalictrum</taxon>
    </lineage>
</organism>
<dbReference type="Pfam" id="PF00232">
    <property type="entry name" value="Glyco_hydro_1"/>
    <property type="match status" value="2"/>
</dbReference>
<feature type="region of interest" description="Disordered" evidence="4">
    <location>
        <begin position="277"/>
        <end position="390"/>
    </location>
</feature>
<dbReference type="Proteomes" id="UP000554482">
    <property type="component" value="Unassembled WGS sequence"/>
</dbReference>
<dbReference type="GO" id="GO:0005975">
    <property type="term" value="P:carbohydrate metabolic process"/>
    <property type="evidence" value="ECO:0007669"/>
    <property type="project" value="InterPro"/>
</dbReference>
<dbReference type="PRINTS" id="PR00131">
    <property type="entry name" value="GLHYDRLASE1"/>
</dbReference>
<accession>A0A7J6V841</accession>
<evidence type="ECO:0000313" key="5">
    <source>
        <dbReference type="EMBL" id="KAF5180572.1"/>
    </source>
</evidence>
<dbReference type="Gene3D" id="3.20.20.80">
    <property type="entry name" value="Glycosidases"/>
    <property type="match status" value="1"/>
</dbReference>
<dbReference type="PANTHER" id="PTHR10353">
    <property type="entry name" value="GLYCOSYL HYDROLASE"/>
    <property type="match status" value="1"/>
</dbReference>
<feature type="compositionally biased region" description="Polar residues" evidence="4">
    <location>
        <begin position="312"/>
        <end position="341"/>
    </location>
</feature>
<dbReference type="AlphaFoldDB" id="A0A7J6V841"/>
<feature type="coiled-coil region" evidence="3">
    <location>
        <begin position="145"/>
        <end position="172"/>
    </location>
</feature>
<feature type="compositionally biased region" description="Basic and acidic residues" evidence="4">
    <location>
        <begin position="296"/>
        <end position="307"/>
    </location>
</feature>
<evidence type="ECO:0000256" key="1">
    <source>
        <dbReference type="ARBA" id="ARBA00010838"/>
    </source>
</evidence>
<dbReference type="InterPro" id="IPR033132">
    <property type="entry name" value="GH_1_N_CS"/>
</dbReference>
<dbReference type="InterPro" id="IPR017853">
    <property type="entry name" value="GH"/>
</dbReference>
<keyword evidence="2" id="KW-0378">Hydrolase</keyword>
<evidence type="ECO:0000256" key="2">
    <source>
        <dbReference type="ARBA" id="ARBA00022801"/>
    </source>
</evidence>
<keyword evidence="3" id="KW-0175">Coiled coil</keyword>
<name>A0A7J6V841_THATH</name>
<proteinExistence type="inferred from homology"/>
<dbReference type="EMBL" id="JABWDY010037232">
    <property type="protein sequence ID" value="KAF5180572.1"/>
    <property type="molecule type" value="Genomic_DNA"/>
</dbReference>
<feature type="compositionally biased region" description="Polar residues" evidence="4">
    <location>
        <begin position="360"/>
        <end position="369"/>
    </location>
</feature>